<protein>
    <recommendedName>
        <fullName evidence="1">RES domain-containing protein</fullName>
    </recommendedName>
</protein>
<sequence>MFYRDIESGWNADHLYCDECFDEFVAEWPLAYSVRNAELQRAGIDLNTFYSGSRLGQVFTKADYDRLIVQLSCPNCGTPLRGNFWPYHLPFDAPPTFVSDVQEVGELAKRAPFLLLSHPLSRKVFELVKRVAADAPVRVVNDRLFRARTVNASVSEDIACFDFPPADVVSEGRYNHAGRPVLYLASSFKTCIAELRNTEAIVASFSFTKPLKIFDLLDIDTFEGEDHNLMGALTFSALISAPQNGEGWSRPAYVFTRFFADCATLFGFDAIRYPSTRLSDQDGSYNLVLLQDAPSLRSAATEISYQTHRPQTNAK</sequence>
<dbReference type="InterPro" id="IPR014914">
    <property type="entry name" value="RES_dom"/>
</dbReference>
<organism evidence="2 3">
    <name type="scientific">Burkholderia contaminans</name>
    <dbReference type="NCBI Taxonomy" id="488447"/>
    <lineage>
        <taxon>Bacteria</taxon>
        <taxon>Pseudomonadati</taxon>
        <taxon>Pseudomonadota</taxon>
        <taxon>Betaproteobacteria</taxon>
        <taxon>Burkholderiales</taxon>
        <taxon>Burkholderiaceae</taxon>
        <taxon>Burkholderia</taxon>
        <taxon>Burkholderia cepacia complex</taxon>
    </lineage>
</organism>
<feature type="domain" description="RES" evidence="1">
    <location>
        <begin position="160"/>
        <end position="300"/>
    </location>
</feature>
<reference evidence="2 3" key="1">
    <citation type="submission" date="2019-09" db="EMBL/GenBank/DDBJ databases">
        <authorList>
            <person name="Depoorter E."/>
        </authorList>
    </citation>
    <scope>NUCLEOTIDE SEQUENCE [LARGE SCALE GENOMIC DNA]</scope>
    <source>
        <strain evidence="2">R-71171</strain>
    </source>
</reference>
<evidence type="ECO:0000313" key="3">
    <source>
        <dbReference type="Proteomes" id="UP000494182"/>
    </source>
</evidence>
<dbReference type="AlphaFoldDB" id="A0A6P3BK83"/>
<dbReference type="Pfam" id="PF08808">
    <property type="entry name" value="RES"/>
    <property type="match status" value="1"/>
</dbReference>
<evidence type="ECO:0000259" key="1">
    <source>
        <dbReference type="SMART" id="SM00953"/>
    </source>
</evidence>
<proteinExistence type="predicted"/>
<gene>
    <name evidence="2" type="ORF">BCO71171_06067</name>
</gene>
<dbReference type="EMBL" id="CABVQT010000021">
    <property type="protein sequence ID" value="VWD57038.1"/>
    <property type="molecule type" value="Genomic_DNA"/>
</dbReference>
<dbReference type="SMART" id="SM00953">
    <property type="entry name" value="RES"/>
    <property type="match status" value="1"/>
</dbReference>
<accession>A0A6P3BK83</accession>
<name>A0A6P3BK83_9BURK</name>
<evidence type="ECO:0000313" key="2">
    <source>
        <dbReference type="EMBL" id="VWD57038.1"/>
    </source>
</evidence>
<dbReference type="Proteomes" id="UP000494182">
    <property type="component" value="Unassembled WGS sequence"/>
</dbReference>